<evidence type="ECO:0000313" key="1">
    <source>
        <dbReference type="EMBL" id="OGY93725.1"/>
    </source>
</evidence>
<organism evidence="1 2">
    <name type="scientific">Candidatus Komeilibacteria bacterium RIFOXYC1_FULL_37_11</name>
    <dbReference type="NCBI Taxonomy" id="1798555"/>
    <lineage>
        <taxon>Bacteria</taxon>
        <taxon>Candidatus Komeiliibacteriota</taxon>
    </lineage>
</organism>
<accession>A0A1G2BX53</accession>
<proteinExistence type="predicted"/>
<evidence type="ECO:0000313" key="2">
    <source>
        <dbReference type="Proteomes" id="UP000177626"/>
    </source>
</evidence>
<comment type="caution">
    <text evidence="1">The sequence shown here is derived from an EMBL/GenBank/DDBJ whole genome shotgun (WGS) entry which is preliminary data.</text>
</comment>
<name>A0A1G2BX53_9BACT</name>
<sequence length="212" mass="25756">MREYLNLKSIKADKKLQAFLATTQREFNSFFHFKIVEPLIFLVTTRRDLDLLVGRKTERWFVGMTKNNCIYILDKKKFAKQSNHKEEDFWQTLKHEYSHIYYTQITKSHYPFWLNEGLACLLSGKKLVLKKDSKDKLVNVLSYFNHRDRDIYMVGHYWVEYLLKNYGKRKLVQLIKNLNFKSEINSRQFVDKFFKIYGFRFTKTNLMKMIML</sequence>
<dbReference type="Proteomes" id="UP000177626">
    <property type="component" value="Unassembled WGS sequence"/>
</dbReference>
<reference evidence="1 2" key="1">
    <citation type="journal article" date="2016" name="Nat. Commun.">
        <title>Thousands of microbial genomes shed light on interconnected biogeochemical processes in an aquifer system.</title>
        <authorList>
            <person name="Anantharaman K."/>
            <person name="Brown C.T."/>
            <person name="Hug L.A."/>
            <person name="Sharon I."/>
            <person name="Castelle C.J."/>
            <person name="Probst A.J."/>
            <person name="Thomas B.C."/>
            <person name="Singh A."/>
            <person name="Wilkins M.J."/>
            <person name="Karaoz U."/>
            <person name="Brodie E.L."/>
            <person name="Williams K.H."/>
            <person name="Hubbard S.S."/>
            <person name="Banfield J.F."/>
        </authorList>
    </citation>
    <scope>NUCLEOTIDE SEQUENCE [LARGE SCALE GENOMIC DNA]</scope>
</reference>
<evidence type="ECO:0008006" key="3">
    <source>
        <dbReference type="Google" id="ProtNLM"/>
    </source>
</evidence>
<gene>
    <name evidence="1" type="ORF">A2406_04125</name>
</gene>
<dbReference type="EMBL" id="MHKQ01000018">
    <property type="protein sequence ID" value="OGY93725.1"/>
    <property type="molecule type" value="Genomic_DNA"/>
</dbReference>
<protein>
    <recommendedName>
        <fullName evidence="3">Peptidase MA-like domain-containing protein</fullName>
    </recommendedName>
</protein>
<dbReference type="AlphaFoldDB" id="A0A1G2BX53"/>